<dbReference type="Proteomes" id="UP000016662">
    <property type="component" value="Unassembled WGS sequence"/>
</dbReference>
<evidence type="ECO:0008006" key="3">
    <source>
        <dbReference type="Google" id="ProtNLM"/>
    </source>
</evidence>
<accession>U2MDC0</accession>
<organism evidence="1 2">
    <name type="scientific">Ruminococcus callidus ATCC 27760</name>
    <dbReference type="NCBI Taxonomy" id="411473"/>
    <lineage>
        <taxon>Bacteria</taxon>
        <taxon>Bacillati</taxon>
        <taxon>Bacillota</taxon>
        <taxon>Clostridia</taxon>
        <taxon>Eubacteriales</taxon>
        <taxon>Oscillospiraceae</taxon>
        <taxon>Ruminococcus</taxon>
    </lineage>
</organism>
<sequence length="304" mass="35502">MLIQDAGKQILSKNPGKIYIFCGDDYGIKHKYIRILKSIYKVSIECDTVEDVIKRSKTKSLLPEPQKLYIVRYDDGFLNSLNDDSIAELSNVSINGTLVCIYQSDKATAKCMKYLSDFAVEINRVNKNLVYKYILSDYPDLPESILQIVATYTYDYSTAYHVCACISKCSMISQFDSDNIQQIFHCQNETDDLELRTAIASRNFRYIMQLIDTYPGDLNQVFYMMLSTMLELDKLHKNKFYKSPYRKYVDRWTDLDIYNMFTSVYYKLSDLRTDNINVYDTLVYLIVLTQFEHIPDSNLFSCEV</sequence>
<dbReference type="RefSeq" id="WP_021681985.1">
    <property type="nucleotide sequence ID" value="NZ_KI260389.1"/>
</dbReference>
<keyword evidence="2" id="KW-1185">Reference proteome</keyword>
<proteinExistence type="predicted"/>
<comment type="caution">
    <text evidence="1">The sequence shown here is derived from an EMBL/GenBank/DDBJ whole genome shotgun (WGS) entry which is preliminary data.</text>
</comment>
<dbReference type="PATRIC" id="fig|411473.3.peg.293"/>
<dbReference type="EMBL" id="AWVF01000031">
    <property type="protein sequence ID" value="ERJ97308.1"/>
    <property type="molecule type" value="Genomic_DNA"/>
</dbReference>
<dbReference type="HOGENOM" id="CLU_914947_0_0_9"/>
<name>U2MDC0_9FIRM</name>
<dbReference type="STRING" id="411473.RUMCAL_00380"/>
<dbReference type="AlphaFoldDB" id="U2MDC0"/>
<evidence type="ECO:0000313" key="2">
    <source>
        <dbReference type="Proteomes" id="UP000016662"/>
    </source>
</evidence>
<evidence type="ECO:0000313" key="1">
    <source>
        <dbReference type="EMBL" id="ERJ97308.1"/>
    </source>
</evidence>
<gene>
    <name evidence="1" type="ORF">RUMCAL_00380</name>
</gene>
<reference evidence="1 2" key="1">
    <citation type="submission" date="2013-07" db="EMBL/GenBank/DDBJ databases">
        <authorList>
            <person name="Weinstock G."/>
            <person name="Sodergren E."/>
            <person name="Wylie T."/>
            <person name="Fulton L."/>
            <person name="Fulton R."/>
            <person name="Fronick C."/>
            <person name="O'Laughlin M."/>
            <person name="Godfrey J."/>
            <person name="Miner T."/>
            <person name="Herter B."/>
            <person name="Appelbaum E."/>
            <person name="Cordes M."/>
            <person name="Lek S."/>
            <person name="Wollam A."/>
            <person name="Pepin K.H."/>
            <person name="Palsikar V.B."/>
            <person name="Mitreva M."/>
            <person name="Wilson R.K."/>
        </authorList>
    </citation>
    <scope>NUCLEOTIDE SEQUENCE [LARGE SCALE GENOMIC DNA]</scope>
    <source>
        <strain evidence="1 2">ATCC 27760</strain>
    </source>
</reference>
<protein>
    <recommendedName>
        <fullName evidence="3">DNA polymerase III, delta subunit</fullName>
    </recommendedName>
</protein>